<protein>
    <recommendedName>
        <fullName evidence="9">Glycosyltransferase RgtA/B/C/D-like domain-containing protein</fullName>
    </recommendedName>
</protein>
<feature type="transmembrane region" description="Helical" evidence="8">
    <location>
        <begin position="331"/>
        <end position="355"/>
    </location>
</feature>
<gene>
    <name evidence="10" type="ORF">PCC6912_25110</name>
</gene>
<evidence type="ECO:0000313" key="11">
    <source>
        <dbReference type="Proteomes" id="UP000268857"/>
    </source>
</evidence>
<feature type="transmembrane region" description="Helical" evidence="8">
    <location>
        <begin position="55"/>
        <end position="76"/>
    </location>
</feature>
<feature type="transmembrane region" description="Helical" evidence="8">
    <location>
        <begin position="130"/>
        <end position="163"/>
    </location>
</feature>
<evidence type="ECO:0000256" key="5">
    <source>
        <dbReference type="ARBA" id="ARBA00022692"/>
    </source>
</evidence>
<evidence type="ECO:0000256" key="4">
    <source>
        <dbReference type="ARBA" id="ARBA00022679"/>
    </source>
</evidence>
<dbReference type="InterPro" id="IPR038731">
    <property type="entry name" value="RgtA/B/C-like"/>
</dbReference>
<keyword evidence="3" id="KW-0328">Glycosyltransferase</keyword>
<accession>A0A3S1A158</accession>
<dbReference type="PANTHER" id="PTHR33908">
    <property type="entry name" value="MANNOSYLTRANSFERASE YKCB-RELATED"/>
    <property type="match status" value="1"/>
</dbReference>
<feature type="transmembrane region" description="Helical" evidence="8">
    <location>
        <begin position="223"/>
        <end position="247"/>
    </location>
</feature>
<dbReference type="InterPro" id="IPR050297">
    <property type="entry name" value="LipidA_mod_glycosyltrf_83"/>
</dbReference>
<dbReference type="STRING" id="211165.GCA_000317285_00474"/>
<dbReference type="AlphaFoldDB" id="A0A3S1A158"/>
<name>A0A3S1A158_CHLFR</name>
<dbReference type="Proteomes" id="UP000268857">
    <property type="component" value="Unassembled WGS sequence"/>
</dbReference>
<keyword evidence="5 8" id="KW-0812">Transmembrane</keyword>
<evidence type="ECO:0000256" key="3">
    <source>
        <dbReference type="ARBA" id="ARBA00022676"/>
    </source>
</evidence>
<comment type="subcellular location">
    <subcellularLocation>
        <location evidence="1">Cell membrane</location>
        <topology evidence="1">Multi-pass membrane protein</topology>
    </subcellularLocation>
</comment>
<evidence type="ECO:0000256" key="8">
    <source>
        <dbReference type="SAM" id="Phobius"/>
    </source>
</evidence>
<keyword evidence="11" id="KW-1185">Reference proteome</keyword>
<evidence type="ECO:0000256" key="2">
    <source>
        <dbReference type="ARBA" id="ARBA00022475"/>
    </source>
</evidence>
<evidence type="ECO:0000256" key="6">
    <source>
        <dbReference type="ARBA" id="ARBA00022989"/>
    </source>
</evidence>
<dbReference type="GO" id="GO:0016763">
    <property type="term" value="F:pentosyltransferase activity"/>
    <property type="evidence" value="ECO:0007669"/>
    <property type="project" value="TreeGrafter"/>
</dbReference>
<dbReference type="PANTHER" id="PTHR33908:SF3">
    <property type="entry name" value="UNDECAPRENYL PHOSPHATE-ALPHA-4-AMINO-4-DEOXY-L-ARABINOSE ARABINOSYL TRANSFERASE"/>
    <property type="match status" value="1"/>
</dbReference>
<dbReference type="GO" id="GO:0009103">
    <property type="term" value="P:lipopolysaccharide biosynthetic process"/>
    <property type="evidence" value="ECO:0007669"/>
    <property type="project" value="UniProtKB-ARBA"/>
</dbReference>
<reference evidence="10 11" key="1">
    <citation type="journal article" date="2019" name="Genome Biol. Evol.">
        <title>Day and night: Metabolic profiles and evolutionary relationships of six axenic non-marine cyanobacteria.</title>
        <authorList>
            <person name="Will S.E."/>
            <person name="Henke P."/>
            <person name="Boedeker C."/>
            <person name="Huang S."/>
            <person name="Brinkmann H."/>
            <person name="Rohde M."/>
            <person name="Jarek M."/>
            <person name="Friedl T."/>
            <person name="Seufert S."/>
            <person name="Schumacher M."/>
            <person name="Overmann J."/>
            <person name="Neumann-Schaal M."/>
            <person name="Petersen J."/>
        </authorList>
    </citation>
    <scope>NUCLEOTIDE SEQUENCE [LARGE SCALE GENOMIC DNA]</scope>
    <source>
        <strain evidence="10 11">PCC 6912</strain>
    </source>
</reference>
<evidence type="ECO:0000313" key="10">
    <source>
        <dbReference type="EMBL" id="RUR83137.1"/>
    </source>
</evidence>
<feature type="transmembrane region" description="Helical" evidence="8">
    <location>
        <begin position="393"/>
        <end position="416"/>
    </location>
</feature>
<organism evidence="10 11">
    <name type="scientific">Chlorogloeopsis fritschii PCC 6912</name>
    <dbReference type="NCBI Taxonomy" id="211165"/>
    <lineage>
        <taxon>Bacteria</taxon>
        <taxon>Bacillati</taxon>
        <taxon>Cyanobacteriota</taxon>
        <taxon>Cyanophyceae</taxon>
        <taxon>Nostocales</taxon>
        <taxon>Chlorogloeopsidaceae</taxon>
        <taxon>Chlorogloeopsis</taxon>
    </lineage>
</organism>
<keyword evidence="6 8" id="KW-1133">Transmembrane helix</keyword>
<dbReference type="EMBL" id="RSCJ01000008">
    <property type="protein sequence ID" value="RUR83137.1"/>
    <property type="molecule type" value="Genomic_DNA"/>
</dbReference>
<feature type="transmembrane region" description="Helical" evidence="8">
    <location>
        <begin position="284"/>
        <end position="304"/>
    </location>
</feature>
<feature type="transmembrane region" description="Helical" evidence="8">
    <location>
        <begin position="361"/>
        <end position="381"/>
    </location>
</feature>
<dbReference type="GO" id="GO:0010041">
    <property type="term" value="P:response to iron(III) ion"/>
    <property type="evidence" value="ECO:0007669"/>
    <property type="project" value="TreeGrafter"/>
</dbReference>
<proteinExistence type="predicted"/>
<feature type="transmembrane region" description="Helical" evidence="8">
    <location>
        <begin position="175"/>
        <end position="193"/>
    </location>
</feature>
<evidence type="ECO:0000256" key="1">
    <source>
        <dbReference type="ARBA" id="ARBA00004651"/>
    </source>
</evidence>
<feature type="transmembrane region" description="Helical" evidence="8">
    <location>
        <begin position="97"/>
        <end position="118"/>
    </location>
</feature>
<sequence>MAHDEGLYAWRSRRMFESGDWINPWSEPHHKTPGPYWLIATSYNLFGISETSVRLPSMVFGVLSVLILYEVGKILLGKKVGWLAAAILSVEFLWLQYCRLGTPDVPMIFLVLLAIWSLLKAELHSKYGNFYRFIAGACFGLGFLVRSFMVFLPAIALFPYLIGEYRHHRHLTNPMLYLGFIVGLIPTFVWLWLSFLRFGNDSGAELLNFVFRLGSNDRRDHGIFFYVWNVSIKAFPWFFFSLLGLFLAYRRPLPRYNSILIGFPLVLFVELSLFSTRLSHYSLLLYPFIALLAAVGLDWLGWVYDTKFKSFEMKDAENLSATFSVSSYPRVLSYIFGVLAVLLLLAGAIALTLGSGEIRKYAILALALGGGWLILPVVWICRYRFGKQSFTSSYWLAGWLIPAWLTLAVAGSYGFLSDYNPDVRTFLAQPAIAQVLQHYPIHFVQVGGKTGVLLNFYTPYIGKRVDKISELPTSSYAWISAKQASESTTPHQVLGKIQQYQLVQVLP</sequence>
<evidence type="ECO:0000259" key="9">
    <source>
        <dbReference type="Pfam" id="PF13231"/>
    </source>
</evidence>
<keyword evidence="4" id="KW-0808">Transferase</keyword>
<evidence type="ECO:0000256" key="7">
    <source>
        <dbReference type="ARBA" id="ARBA00023136"/>
    </source>
</evidence>
<comment type="caution">
    <text evidence="10">The sequence shown here is derived from an EMBL/GenBank/DDBJ whole genome shotgun (WGS) entry which is preliminary data.</text>
</comment>
<feature type="domain" description="Glycosyltransferase RgtA/B/C/D-like" evidence="9">
    <location>
        <begin position="31"/>
        <end position="192"/>
    </location>
</feature>
<keyword evidence="2" id="KW-1003">Cell membrane</keyword>
<keyword evidence="7 8" id="KW-0472">Membrane</keyword>
<dbReference type="Pfam" id="PF13231">
    <property type="entry name" value="PMT_2"/>
    <property type="match status" value="1"/>
</dbReference>
<dbReference type="GO" id="GO:0005886">
    <property type="term" value="C:plasma membrane"/>
    <property type="evidence" value="ECO:0007669"/>
    <property type="project" value="UniProtKB-SubCell"/>
</dbReference>